<dbReference type="AlphaFoldDB" id="A0A4Z0Q3C5"/>
<name>A0A4Z0Q3C5_9BACT</name>
<comment type="caution">
    <text evidence="1">The sequence shown here is derived from an EMBL/GenBank/DDBJ whole genome shotgun (WGS) entry which is preliminary data.</text>
</comment>
<organism evidence="1 2">
    <name type="scientific">Hymenobacter aquaticus</name>
    <dbReference type="NCBI Taxonomy" id="1867101"/>
    <lineage>
        <taxon>Bacteria</taxon>
        <taxon>Pseudomonadati</taxon>
        <taxon>Bacteroidota</taxon>
        <taxon>Cytophagia</taxon>
        <taxon>Cytophagales</taxon>
        <taxon>Hymenobacteraceae</taxon>
        <taxon>Hymenobacter</taxon>
    </lineage>
</organism>
<proteinExistence type="predicted"/>
<protein>
    <submittedName>
        <fullName evidence="1">Uncharacterized protein</fullName>
    </submittedName>
</protein>
<evidence type="ECO:0000313" key="2">
    <source>
        <dbReference type="Proteomes" id="UP000297549"/>
    </source>
</evidence>
<dbReference type="EMBL" id="SRLC01000001">
    <property type="protein sequence ID" value="TGE23643.1"/>
    <property type="molecule type" value="Genomic_DNA"/>
</dbReference>
<dbReference type="RefSeq" id="WP_135460562.1">
    <property type="nucleotide sequence ID" value="NZ_SRLC01000001.1"/>
</dbReference>
<reference evidence="1 2" key="1">
    <citation type="submission" date="2019-04" db="EMBL/GenBank/DDBJ databases">
        <authorList>
            <person name="Feng G."/>
            <person name="Zhang J."/>
            <person name="Zhu H."/>
        </authorList>
    </citation>
    <scope>NUCLEOTIDE SEQUENCE [LARGE SCALE GENOMIC DNA]</scope>
    <source>
        <strain evidence="1 2">JCM 31653</strain>
    </source>
</reference>
<dbReference type="Proteomes" id="UP000297549">
    <property type="component" value="Unassembled WGS sequence"/>
</dbReference>
<dbReference type="OrthoDB" id="883489at2"/>
<keyword evidence="2" id="KW-1185">Reference proteome</keyword>
<gene>
    <name evidence="1" type="ORF">E5K00_00045</name>
</gene>
<accession>A0A4Z0Q3C5</accession>
<evidence type="ECO:0000313" key="1">
    <source>
        <dbReference type="EMBL" id="TGE23643.1"/>
    </source>
</evidence>
<sequence>MSKRNFSRHRGPRSYQNIQQLVRAHFGLSQPDVARLLHLTRAAVAMDERGERDMPTAAWLRFHHLTQALPTPDGPAPVPVAAPGCLSEDAQARLRLRLQGIQVEEYPLREKLARCQTRLAQARLRLQALPALHLAFPDERGQRWLANFEAEAHEILEIDAGQPALLELRLRVLAFEAAEITRLLAAAPPIPS</sequence>